<dbReference type="GO" id="GO:0006508">
    <property type="term" value="P:proteolysis"/>
    <property type="evidence" value="ECO:0007669"/>
    <property type="project" value="InterPro"/>
</dbReference>
<dbReference type="AlphaFoldDB" id="A0A837D7Y8"/>
<dbReference type="InterPro" id="IPR024079">
    <property type="entry name" value="MetalloPept_cat_dom_sf"/>
</dbReference>
<protein>
    <recommendedName>
        <fullName evidence="3">Peptidase metallopeptidase domain-containing protein</fullName>
    </recommendedName>
</protein>
<evidence type="ECO:0000256" key="2">
    <source>
        <dbReference type="SAM" id="Phobius"/>
    </source>
</evidence>
<evidence type="ECO:0000256" key="1">
    <source>
        <dbReference type="SAM" id="MobiDB-lite"/>
    </source>
</evidence>
<feature type="region of interest" description="Disordered" evidence="1">
    <location>
        <begin position="332"/>
        <end position="354"/>
    </location>
</feature>
<dbReference type="InterPro" id="IPR022603">
    <property type="entry name" value="DUF3152"/>
</dbReference>
<dbReference type="GO" id="GO:0008270">
    <property type="term" value="F:zinc ion binding"/>
    <property type="evidence" value="ECO:0007669"/>
    <property type="project" value="InterPro"/>
</dbReference>
<keyword evidence="2" id="KW-0812">Transmembrane</keyword>
<gene>
    <name evidence="4" type="ORF">MINT15_22640</name>
</gene>
<evidence type="ECO:0000313" key="5">
    <source>
        <dbReference type="Proteomes" id="UP000030848"/>
    </source>
</evidence>
<name>A0A837D7Y8_9PSEU</name>
<feature type="compositionally biased region" description="Basic and acidic residues" evidence="1">
    <location>
        <begin position="12"/>
        <end position="34"/>
    </location>
</feature>
<dbReference type="SMART" id="SM00235">
    <property type="entry name" value="ZnMc"/>
    <property type="match status" value="1"/>
</dbReference>
<feature type="region of interest" description="Disordered" evidence="1">
    <location>
        <begin position="88"/>
        <end position="114"/>
    </location>
</feature>
<comment type="caution">
    <text evidence="4">The sequence shown here is derived from an EMBL/GenBank/DDBJ whole genome shotgun (WGS) entry which is preliminary data.</text>
</comment>
<dbReference type="Pfam" id="PF11350">
    <property type="entry name" value="DUF3152"/>
    <property type="match status" value="1"/>
</dbReference>
<dbReference type="Proteomes" id="UP000030848">
    <property type="component" value="Unassembled WGS sequence"/>
</dbReference>
<proteinExistence type="predicted"/>
<feature type="compositionally biased region" description="Low complexity" evidence="1">
    <location>
        <begin position="88"/>
        <end position="97"/>
    </location>
</feature>
<dbReference type="Gene3D" id="3.40.390.10">
    <property type="entry name" value="Collagenase (Catalytic Domain)"/>
    <property type="match status" value="1"/>
</dbReference>
<keyword evidence="2" id="KW-1133">Transmembrane helix</keyword>
<feature type="transmembrane region" description="Helical" evidence="2">
    <location>
        <begin position="63"/>
        <end position="82"/>
    </location>
</feature>
<dbReference type="SUPFAM" id="SSF55486">
    <property type="entry name" value="Metalloproteases ('zincins'), catalytic domain"/>
    <property type="match status" value="1"/>
</dbReference>
<dbReference type="RefSeq" id="WP_052136307.1">
    <property type="nucleotide sequence ID" value="NZ_CALJZO010000016.1"/>
</dbReference>
<dbReference type="InterPro" id="IPR006026">
    <property type="entry name" value="Peptidase_Metallo"/>
</dbReference>
<evidence type="ECO:0000259" key="3">
    <source>
        <dbReference type="SMART" id="SM00235"/>
    </source>
</evidence>
<feature type="domain" description="Peptidase metallopeptidase" evidence="3">
    <location>
        <begin position="142"/>
        <end position="332"/>
    </location>
</feature>
<feature type="region of interest" description="Disordered" evidence="1">
    <location>
        <begin position="1"/>
        <end position="52"/>
    </location>
</feature>
<dbReference type="EMBL" id="JRZE01000004">
    <property type="protein sequence ID" value="KHF43959.1"/>
    <property type="molecule type" value="Genomic_DNA"/>
</dbReference>
<dbReference type="GO" id="GO:0008237">
    <property type="term" value="F:metallopeptidase activity"/>
    <property type="evidence" value="ECO:0007669"/>
    <property type="project" value="InterPro"/>
</dbReference>
<organism evidence="4 5">
    <name type="scientific">Saccharomonospora viridis</name>
    <dbReference type="NCBI Taxonomy" id="1852"/>
    <lineage>
        <taxon>Bacteria</taxon>
        <taxon>Bacillati</taxon>
        <taxon>Actinomycetota</taxon>
        <taxon>Actinomycetes</taxon>
        <taxon>Pseudonocardiales</taxon>
        <taxon>Pseudonocardiaceae</taxon>
        <taxon>Saccharomonospora</taxon>
    </lineage>
</organism>
<keyword evidence="2" id="KW-0472">Membrane</keyword>
<evidence type="ECO:0000313" key="4">
    <source>
        <dbReference type="EMBL" id="KHF43959.1"/>
    </source>
</evidence>
<sequence length="354" mass="37396">MSGRDPAAARGMSDEPSSHDDGGAQSDQRCRSAEPLRASWRPAETARERQPKVAGLKKLTATFGWRAYLVPILLVVTVLVVFDTTRGSGANDEAASSGGDGGQAGNAAEKPDPMATEVPAEPIELDIPTAKLPEGGDYSQSGEGTWHVVPLGEGDGKRVGDSEQLLTYTVEVEDGIDPASYTGDDSFASAVESTLSDKRSWTGTGEVSFKRVDDRHPDPDFRVSLTSPDTSGQLCGTAIGYESSCRLSTPDGGSRVVINLARWVRGALAFNGDLGSYRQYVINHEVGHALGHGHVGCQEDGALAPVMMQQTFGVANDYVAMLNDDHGGDVGKVPADGKVCRPNPWPNPQANSDD</sequence>
<reference evidence="4 5" key="1">
    <citation type="submission" date="2014-10" db="EMBL/GenBank/DDBJ databases">
        <title>Genome sequence of Micropolyspora internatus JCM3315.</title>
        <authorList>
            <person name="Shin S.-K."/>
            <person name="Yi H."/>
        </authorList>
    </citation>
    <scope>NUCLEOTIDE SEQUENCE [LARGE SCALE GENOMIC DNA]</scope>
    <source>
        <strain evidence="4 5">JCM 3315</strain>
    </source>
</reference>
<accession>A0A837D7Y8</accession>